<evidence type="ECO:0000259" key="5">
    <source>
        <dbReference type="PROSITE" id="PS51755"/>
    </source>
</evidence>
<evidence type="ECO:0000256" key="2">
    <source>
        <dbReference type="ARBA" id="ARBA00023012"/>
    </source>
</evidence>
<keyword evidence="1" id="KW-0597">Phosphoprotein</keyword>
<name>A0ABR7P8S1_9FIRM</name>
<evidence type="ECO:0000313" key="6">
    <source>
        <dbReference type="EMBL" id="MBC8627806.1"/>
    </source>
</evidence>
<dbReference type="Proteomes" id="UP000661649">
    <property type="component" value="Unassembled WGS sequence"/>
</dbReference>
<reference evidence="6 7" key="1">
    <citation type="submission" date="2020-08" db="EMBL/GenBank/DDBJ databases">
        <title>Genome public.</title>
        <authorList>
            <person name="Liu C."/>
            <person name="Sun Q."/>
        </authorList>
    </citation>
    <scope>NUCLEOTIDE SEQUENCE [LARGE SCALE GENOMIC DNA]</scope>
    <source>
        <strain evidence="6 7">3_YM_SP_D4_24.mj</strain>
    </source>
</reference>
<dbReference type="Gene3D" id="1.10.10.10">
    <property type="entry name" value="Winged helix-like DNA-binding domain superfamily/Winged helix DNA-binding domain"/>
    <property type="match status" value="1"/>
</dbReference>
<keyword evidence="3 4" id="KW-0238">DNA-binding</keyword>
<feature type="DNA-binding region" description="OmpR/PhoB-type" evidence="4">
    <location>
        <begin position="1"/>
        <end position="100"/>
    </location>
</feature>
<dbReference type="RefSeq" id="WP_002317714.1">
    <property type="nucleotide sequence ID" value="NZ_JACRTP010000001.1"/>
</dbReference>
<accession>A0ABR7P8S1</accession>
<dbReference type="SUPFAM" id="SSF46894">
    <property type="entry name" value="C-terminal effector domain of the bipartite response regulators"/>
    <property type="match status" value="1"/>
</dbReference>
<dbReference type="Pfam" id="PF00486">
    <property type="entry name" value="Trans_reg_C"/>
    <property type="match status" value="1"/>
</dbReference>
<gene>
    <name evidence="6" type="ORF">H8712_04105</name>
</gene>
<dbReference type="InterPro" id="IPR016032">
    <property type="entry name" value="Sig_transdc_resp-reg_C-effctor"/>
</dbReference>
<dbReference type="PANTHER" id="PTHR48111:SF40">
    <property type="entry name" value="PHOSPHATE REGULON TRANSCRIPTIONAL REGULATORY PROTEIN PHOB"/>
    <property type="match status" value="1"/>
</dbReference>
<dbReference type="InterPro" id="IPR001867">
    <property type="entry name" value="OmpR/PhoB-type_DNA-bd"/>
</dbReference>
<organism evidence="6 7">
    <name type="scientific">Blautia stercoris</name>
    <dbReference type="NCBI Taxonomy" id="871664"/>
    <lineage>
        <taxon>Bacteria</taxon>
        <taxon>Bacillati</taxon>
        <taxon>Bacillota</taxon>
        <taxon>Clostridia</taxon>
        <taxon>Lachnospirales</taxon>
        <taxon>Lachnospiraceae</taxon>
        <taxon>Blautia</taxon>
    </lineage>
</organism>
<dbReference type="SMART" id="SM00862">
    <property type="entry name" value="Trans_reg_C"/>
    <property type="match status" value="1"/>
</dbReference>
<keyword evidence="2" id="KW-0902">Two-component regulatory system</keyword>
<evidence type="ECO:0000313" key="7">
    <source>
        <dbReference type="Proteomes" id="UP000661649"/>
    </source>
</evidence>
<dbReference type="PROSITE" id="PS51755">
    <property type="entry name" value="OMPR_PHOB"/>
    <property type="match status" value="1"/>
</dbReference>
<protein>
    <submittedName>
        <fullName evidence="6">Winged helix-turn-helix transcriptional regulator</fullName>
    </submittedName>
</protein>
<dbReference type="EMBL" id="JACRTP010000001">
    <property type="protein sequence ID" value="MBC8627806.1"/>
    <property type="molecule type" value="Genomic_DNA"/>
</dbReference>
<feature type="domain" description="OmpR/PhoB-type" evidence="5">
    <location>
        <begin position="1"/>
        <end position="100"/>
    </location>
</feature>
<proteinExistence type="predicted"/>
<evidence type="ECO:0000256" key="3">
    <source>
        <dbReference type="ARBA" id="ARBA00023125"/>
    </source>
</evidence>
<evidence type="ECO:0000256" key="1">
    <source>
        <dbReference type="ARBA" id="ARBA00022553"/>
    </source>
</evidence>
<comment type="caution">
    <text evidence="6">The sequence shown here is derived from an EMBL/GenBank/DDBJ whole genome shotgun (WGS) entry which is preliminary data.</text>
</comment>
<sequence length="103" mass="12246">MNIQTEELYINPFTRTVVDKQGSRIYLTAKEFDLLYFMYSHKGQVFTKEQLYQNVWGDDDIPNANNMTSFIRKLRKKIEPNPDNPQYILTVWGVGYKFSEEKP</sequence>
<evidence type="ECO:0000256" key="4">
    <source>
        <dbReference type="PROSITE-ProRule" id="PRU01091"/>
    </source>
</evidence>
<dbReference type="PANTHER" id="PTHR48111">
    <property type="entry name" value="REGULATOR OF RPOS"/>
    <property type="match status" value="1"/>
</dbReference>
<dbReference type="InterPro" id="IPR039420">
    <property type="entry name" value="WalR-like"/>
</dbReference>
<dbReference type="InterPro" id="IPR036388">
    <property type="entry name" value="WH-like_DNA-bd_sf"/>
</dbReference>
<keyword evidence="7" id="KW-1185">Reference proteome</keyword>
<dbReference type="CDD" id="cd00383">
    <property type="entry name" value="trans_reg_C"/>
    <property type="match status" value="1"/>
</dbReference>